<dbReference type="Proteomes" id="UP000029227">
    <property type="component" value="Unassembled WGS sequence"/>
</dbReference>
<evidence type="ECO:0000313" key="1">
    <source>
        <dbReference type="EMBL" id="GAL05567.1"/>
    </source>
</evidence>
<evidence type="ECO:0000313" key="2">
    <source>
        <dbReference type="Proteomes" id="UP000029227"/>
    </source>
</evidence>
<accession>A0A090RDB6</accession>
<organism evidence="1 2">
    <name type="scientific">Photobacterium aphoticum</name>
    <dbReference type="NCBI Taxonomy" id="754436"/>
    <lineage>
        <taxon>Bacteria</taxon>
        <taxon>Pseudomonadati</taxon>
        <taxon>Pseudomonadota</taxon>
        <taxon>Gammaproteobacteria</taxon>
        <taxon>Vibrionales</taxon>
        <taxon>Vibrionaceae</taxon>
        <taxon>Photobacterium</taxon>
    </lineage>
</organism>
<dbReference type="STRING" id="754436.JCM19237_657"/>
<sequence>MEFQFLRKDKAYTYLDMHAASFEEEKAQLQSQGWELAEVIEAASKKAAIEQYQSRNTNFVARAAAVGAAIGFFGS</sequence>
<reference evidence="1 2" key="1">
    <citation type="journal article" date="2014" name="Genome Announc.">
        <title>Draft Genome Sequences of Two Vibrionaceae Species, Vibrio ponticus C121 and Photobacterium aphoticum C119, Isolated as Coral Reef Microbiota.</title>
        <authorList>
            <person name="Al-saari N."/>
            <person name="Meirelles P.M."/>
            <person name="Mino S."/>
            <person name="Suda W."/>
            <person name="Oshima K."/>
            <person name="Hattori M."/>
            <person name="Ohkuma M."/>
            <person name="Thompson F.L."/>
            <person name="Gomez-Gil B."/>
            <person name="Sawabe T."/>
            <person name="Sawabe T."/>
        </authorList>
    </citation>
    <scope>NUCLEOTIDE SEQUENCE [LARGE SCALE GENOMIC DNA]</scope>
    <source>
        <strain evidence="1 2">JCM 19237</strain>
    </source>
</reference>
<protein>
    <submittedName>
        <fullName evidence="1">Uncharacterized protein</fullName>
    </submittedName>
</protein>
<dbReference type="AlphaFoldDB" id="A0A090RDB6"/>
<dbReference type="EMBL" id="BBMN01000007">
    <property type="protein sequence ID" value="GAL05567.1"/>
    <property type="molecule type" value="Genomic_DNA"/>
</dbReference>
<name>A0A090RDB6_9GAMM</name>
<comment type="caution">
    <text evidence="1">The sequence shown here is derived from an EMBL/GenBank/DDBJ whole genome shotgun (WGS) entry which is preliminary data.</text>
</comment>
<proteinExistence type="predicted"/>
<gene>
    <name evidence="1" type="ORF">JCM19237_657</name>
</gene>